<evidence type="ECO:0000259" key="2">
    <source>
        <dbReference type="Pfam" id="PF12770"/>
    </source>
</evidence>
<dbReference type="InterPro" id="IPR011990">
    <property type="entry name" value="TPR-like_helical_dom_sf"/>
</dbReference>
<reference evidence="3 4" key="1">
    <citation type="submission" date="2020-01" db="EMBL/GenBank/DDBJ databases">
        <title>Insect and environment-associated Actinomycetes.</title>
        <authorList>
            <person name="Currrie C."/>
            <person name="Chevrette M."/>
            <person name="Carlson C."/>
            <person name="Stubbendieck R."/>
            <person name="Wendt-Pienkowski E."/>
        </authorList>
    </citation>
    <scope>NUCLEOTIDE SEQUENCE [LARGE SCALE GENOMIC DNA]</scope>
    <source>
        <strain evidence="3 4">SID8386</strain>
    </source>
</reference>
<dbReference type="Pfam" id="PF12770">
    <property type="entry name" value="CHAT"/>
    <property type="match status" value="1"/>
</dbReference>
<dbReference type="SUPFAM" id="SSF48452">
    <property type="entry name" value="TPR-like"/>
    <property type="match status" value="1"/>
</dbReference>
<feature type="compositionally biased region" description="Basic residues" evidence="1">
    <location>
        <begin position="103"/>
        <end position="120"/>
    </location>
</feature>
<feature type="region of interest" description="Disordered" evidence="1">
    <location>
        <begin position="1"/>
        <end position="171"/>
    </location>
</feature>
<organism evidence="3 4">
    <name type="scientific">Amycolatopsis rubida</name>
    <dbReference type="NCBI Taxonomy" id="112413"/>
    <lineage>
        <taxon>Bacteria</taxon>
        <taxon>Bacillati</taxon>
        <taxon>Actinomycetota</taxon>
        <taxon>Actinomycetes</taxon>
        <taxon>Pseudonocardiales</taxon>
        <taxon>Pseudonocardiaceae</taxon>
        <taxon>Amycolatopsis</taxon>
    </lineage>
</organism>
<comment type="caution">
    <text evidence="3">The sequence shown here is derived from an EMBL/GenBank/DDBJ whole genome shotgun (WGS) entry which is preliminary data.</text>
</comment>
<evidence type="ECO:0000313" key="4">
    <source>
        <dbReference type="Proteomes" id="UP000470404"/>
    </source>
</evidence>
<evidence type="ECO:0000313" key="3">
    <source>
        <dbReference type="EMBL" id="NEC62226.1"/>
    </source>
</evidence>
<dbReference type="Proteomes" id="UP000470404">
    <property type="component" value="Unassembled WGS sequence"/>
</dbReference>
<dbReference type="InterPro" id="IPR024983">
    <property type="entry name" value="CHAT_dom"/>
</dbReference>
<proteinExistence type="predicted"/>
<evidence type="ECO:0000256" key="1">
    <source>
        <dbReference type="SAM" id="MobiDB-lite"/>
    </source>
</evidence>
<feature type="compositionally biased region" description="Basic residues" evidence="1">
    <location>
        <begin position="1"/>
        <end position="34"/>
    </location>
</feature>
<keyword evidence="4" id="KW-1185">Reference proteome</keyword>
<accession>A0ABX0C3D1</accession>
<feature type="compositionally biased region" description="Basic residues" evidence="1">
    <location>
        <begin position="127"/>
        <end position="139"/>
    </location>
</feature>
<feature type="compositionally biased region" description="Low complexity" evidence="1">
    <location>
        <begin position="35"/>
        <end position="47"/>
    </location>
</feature>
<feature type="compositionally biased region" description="Basic and acidic residues" evidence="1">
    <location>
        <begin position="71"/>
        <end position="102"/>
    </location>
</feature>
<feature type="compositionally biased region" description="Basic residues" evidence="1">
    <location>
        <begin position="147"/>
        <end position="160"/>
    </location>
</feature>
<dbReference type="EMBL" id="JAAGNC010000207">
    <property type="protein sequence ID" value="NEC62226.1"/>
    <property type="molecule type" value="Genomic_DNA"/>
</dbReference>
<gene>
    <name evidence="3" type="ORF">G3I59_43160</name>
</gene>
<sequence length="1044" mass="114424">MPGERRHRQAGTRPRGSGRRGHPGRYRPVPRRTRPAAGRSGAAGPVRARTREPRRRGRTLGTARRTGRRAQHGDRHDHVHRQRSDRDDQPDQNREGAPDRRLARARRRVRRGGPRRRSRHVRDGDRRRRPVRARTRPLRNHADPRAPRRRPAPPHRRHADRRALRNPDGRYGQWRRCAPIESVSAPVHDRTIAAASDLYARGRAAASDQRPGIAVRLFRSAITRLARVAEPLPEHRELQVRVLVSLGAAEAEVASTDAGLVHLETARQLRDQLPESKVARELGLLVTGQRAVVLMRGGRSSESLSVYDAVIPGIEAEFDDSRRTLVVMLLNRALVQMALNHPNAAQADLERALGFARENGHTLLEGKIRQNLGDHAQLIGDVPQALSSYEQAARILVTESPGSIPLIRLDQARALLTAGLADEAGRHLDEALPELRANGSGQHIAEAEVARAAAALLEGDFALARKSASDARRRFLRRGNRTWAEIAGLARFRAEAQQVLSDRKGRSTSRLPAELVSIAERLAALGLRDEAAVARLFAVRLLIRRKEISEASLVLTHVPAPRATSPVDHRMLFRLCRAELAVAEDRPRAALAQARTGLRELGTIRDRMGGLDLLCGTAVHGEELGRLAMRLVLRRARRNAAGARRMFAWLERTRAQVYRYEPLPVIEDPVLAKHINEMRHVQRTIQRARLEGEPVKALEQRYAELQREASRLGWYTSQWGRPRPVATPDEVVAALGDRVLVSLVPYNNQLYSVVVDRGTFRLLKLGPLDDIVETATQLHADLDALAPDHLPPMLAETVSASARRRAEKLDALISASLVKTLDDRELVIVPIGQLYAMPWGALPSLRGHPVSIVPSATAWITAKRPAEDGPVLLAGGPGVPGAVGEVSKLRSVYPDAQLVEGDAATSATVLTALDGTRLAHLVAHGAHEPANALFSRVELVDGPLFAHETTRLANPPERVVLAACELAMSHIRPGEEALGFAGTLLASGSKTVIGAVARVGDRAAADTMADLHRRLAEGTSPALALAEAVAVDPMRRPFVCLGAG</sequence>
<protein>
    <submittedName>
        <fullName evidence="3">CHAT domain-containing protein</fullName>
    </submittedName>
</protein>
<name>A0ABX0C3D1_9PSEU</name>
<feature type="domain" description="CHAT" evidence="2">
    <location>
        <begin position="812"/>
        <end position="1028"/>
    </location>
</feature>
<dbReference type="Gene3D" id="1.25.40.10">
    <property type="entry name" value="Tetratricopeptide repeat domain"/>
    <property type="match status" value="1"/>
</dbReference>